<comment type="caution">
    <text evidence="4">The sequence shown here is derived from an EMBL/GenBank/DDBJ whole genome shotgun (WGS) entry which is preliminary data.</text>
</comment>
<gene>
    <name evidence="4" type="ORF">BW731_07465</name>
</gene>
<dbReference type="RefSeq" id="WP_079346989.1">
    <property type="nucleotide sequence ID" value="NZ_MVAB01000001.1"/>
</dbReference>
<keyword evidence="1" id="KW-0472">Membrane</keyword>
<dbReference type="Gene3D" id="2.60.40.740">
    <property type="match status" value="1"/>
</dbReference>
<dbReference type="InterPro" id="IPR041033">
    <property type="entry name" value="SpaA_PFL_dom_1"/>
</dbReference>
<name>A0A1V4DII3_9ENTE</name>
<evidence type="ECO:0000259" key="3">
    <source>
        <dbReference type="Pfam" id="PF17802"/>
    </source>
</evidence>
<reference evidence="4 5" key="1">
    <citation type="submission" date="2017-02" db="EMBL/GenBank/DDBJ databases">
        <title>Vagococcus cremeus sp. nov., isolated from the small intestine of a marten, Martes flavigula.</title>
        <authorList>
            <person name="Tak E.J."/>
            <person name="Bae J.-W."/>
        </authorList>
    </citation>
    <scope>NUCLEOTIDE SEQUENCE [LARGE SCALE GENOMIC DNA]</scope>
    <source>
        <strain evidence="4 5">D7T301</strain>
    </source>
</reference>
<dbReference type="EMBL" id="MVAB01000001">
    <property type="protein sequence ID" value="OPF88020.1"/>
    <property type="molecule type" value="Genomic_DNA"/>
</dbReference>
<keyword evidence="1" id="KW-0812">Transmembrane</keyword>
<dbReference type="Gene3D" id="2.60.40.10">
    <property type="entry name" value="Immunoglobulins"/>
    <property type="match status" value="2"/>
</dbReference>
<accession>A0A1V4DII3</accession>
<proteinExistence type="predicted"/>
<dbReference type="InterPro" id="IPR032364">
    <property type="entry name" value="GramPos_pilinD1_N"/>
</dbReference>
<dbReference type="AlphaFoldDB" id="A0A1V4DII3"/>
<sequence>MKKGIQSSIVTGLLSATLICSGMIGVMNPIVSEAAPASVVGGAVADETSPRSLSIYKYAVKDASELGNPGTGEAVDGIDKTPLEGIKFKIQRVTAKEGGKPLEDPLTVKEGTDYTIDGSFEEKTITTGADGKATQALGTGISADGIYLVTELPDDRGVKPSVAKPADPFFVYIPQTKRDDTGKLIYDVVVQPKNILETLMNPVKTVNGGSGYSIKAGQEFTWEATATVPAGLYTVASQDMKITPIYDDKGEIIPDAEKEVKKGDEIYANYFHILDNIDKNLELLDVTTQVKKTGDAEWTDLTFNTDYEVKVNNEAKPTKPITDSTADVKPVDVSLTQAGMKKAQSYDQIRVVYKTKTGVDFNGTVENAFRIKFLTPGNKPVTPGNEDKPKYYTGGFDLTKKGESATGTENLAGAEFHIADTKADAEKNIFLGLDGKRYGKKDGDTLVGGTLAEAEAAAEAAGTSLMKSTSAADGKVTFNGLKLIWFNDANGNGQQDAGEADVATSDIKKSYWVVETKAPSGYELIKAPQEIVVTLDTASKSYVDIVNKKETKLPFTGGTGTTIIVVIAIGAIASGAVMLTMDKKRKHA</sequence>
<evidence type="ECO:0000313" key="5">
    <source>
        <dbReference type="Proteomes" id="UP000189970"/>
    </source>
</evidence>
<feature type="transmembrane region" description="Helical" evidence="1">
    <location>
        <begin position="555"/>
        <end position="579"/>
    </location>
</feature>
<evidence type="ECO:0000259" key="2">
    <source>
        <dbReference type="Pfam" id="PF16555"/>
    </source>
</evidence>
<feature type="domain" description="SpaA-like prealbumin fold" evidence="3">
    <location>
        <begin position="510"/>
        <end position="548"/>
    </location>
</feature>
<evidence type="ECO:0000313" key="4">
    <source>
        <dbReference type="EMBL" id="OPF88020.1"/>
    </source>
</evidence>
<dbReference type="Proteomes" id="UP000189970">
    <property type="component" value="Unassembled WGS sequence"/>
</dbReference>
<dbReference type="Pfam" id="PF17802">
    <property type="entry name" value="SpaA"/>
    <property type="match status" value="1"/>
</dbReference>
<dbReference type="InterPro" id="IPR048052">
    <property type="entry name" value="FM1-like"/>
</dbReference>
<evidence type="ECO:0008006" key="6">
    <source>
        <dbReference type="Google" id="ProtNLM"/>
    </source>
</evidence>
<organism evidence="4 5">
    <name type="scientific">Vagococcus martis</name>
    <dbReference type="NCBI Taxonomy" id="1768210"/>
    <lineage>
        <taxon>Bacteria</taxon>
        <taxon>Bacillati</taxon>
        <taxon>Bacillota</taxon>
        <taxon>Bacilli</taxon>
        <taxon>Lactobacillales</taxon>
        <taxon>Enterococcaceae</taxon>
        <taxon>Vagococcus</taxon>
    </lineage>
</organism>
<protein>
    <recommendedName>
        <fullName evidence="6">Gram-positive pilin subunit D1 N-terminal domain-containing protein</fullName>
    </recommendedName>
</protein>
<dbReference type="Pfam" id="PF16555">
    <property type="entry name" value="GramPos_pilinD1"/>
    <property type="match status" value="1"/>
</dbReference>
<keyword evidence="1" id="KW-1133">Transmembrane helix</keyword>
<feature type="domain" description="Gram-positive pilin subunit D1 N-terminal" evidence="2">
    <location>
        <begin position="66"/>
        <end position="194"/>
    </location>
</feature>
<keyword evidence="5" id="KW-1185">Reference proteome</keyword>
<dbReference type="NCBIfam" id="NF033902">
    <property type="entry name" value="iso_D2_wall_anc"/>
    <property type="match status" value="1"/>
</dbReference>
<evidence type="ECO:0000256" key="1">
    <source>
        <dbReference type="SAM" id="Phobius"/>
    </source>
</evidence>
<dbReference type="InterPro" id="IPR013783">
    <property type="entry name" value="Ig-like_fold"/>
</dbReference>